<feature type="transmembrane region" description="Helical" evidence="1">
    <location>
        <begin position="170"/>
        <end position="191"/>
    </location>
</feature>
<comment type="caution">
    <text evidence="2">The sequence shown here is derived from an EMBL/GenBank/DDBJ whole genome shotgun (WGS) entry which is preliminary data.</text>
</comment>
<dbReference type="Proteomes" id="UP000655225">
    <property type="component" value="Unassembled WGS sequence"/>
</dbReference>
<dbReference type="OrthoDB" id="1181826at2759"/>
<feature type="transmembrane region" description="Helical" evidence="1">
    <location>
        <begin position="145"/>
        <end position="164"/>
    </location>
</feature>
<organism evidence="2 3">
    <name type="scientific">Tetracentron sinense</name>
    <name type="common">Spur-leaf</name>
    <dbReference type="NCBI Taxonomy" id="13715"/>
    <lineage>
        <taxon>Eukaryota</taxon>
        <taxon>Viridiplantae</taxon>
        <taxon>Streptophyta</taxon>
        <taxon>Embryophyta</taxon>
        <taxon>Tracheophyta</taxon>
        <taxon>Spermatophyta</taxon>
        <taxon>Magnoliopsida</taxon>
        <taxon>Trochodendrales</taxon>
        <taxon>Trochodendraceae</taxon>
        <taxon>Tetracentron</taxon>
    </lineage>
</organism>
<dbReference type="InterPro" id="IPR036259">
    <property type="entry name" value="MFS_trans_sf"/>
</dbReference>
<sequence length="330" mass="36573">MVVLNCADIVAVYIMWMLMTYLTDVWKLSVTHAAAIVNVYSGLVGIMQIGMAFLHINCLGTYWMLVLSSVTFSMGLSFLALSTPPVFSKVTGTCSAYEPACIGKTQSNLFYVALALTAVGKSSRAVSKDSFREENKENYSSRIGFGHFALIVVCVAAVISVAYIKPWSIRFGISAISTVVATLMFLSTSFFRPYIEPPQTTDIRSEDRATNLNTLGILRIRGVDESSSILRIIAMLMTFIVCGVVISVGNTYFLEQANHMNRKILFFNVPIELLLLYQKRAKWNNKDRTYEKLETEAPAAILASVPLLNSIWCCIIAGGVQEATWFNRQA</sequence>
<dbReference type="PANTHER" id="PTHR11654">
    <property type="entry name" value="OLIGOPEPTIDE TRANSPORTER-RELATED"/>
    <property type="match status" value="1"/>
</dbReference>
<gene>
    <name evidence="2" type="ORF">HHK36_022342</name>
</gene>
<dbReference type="EMBL" id="JABCRI010000016">
    <property type="protein sequence ID" value="KAF8392002.1"/>
    <property type="molecule type" value="Genomic_DNA"/>
</dbReference>
<dbReference type="SUPFAM" id="SSF103473">
    <property type="entry name" value="MFS general substrate transporter"/>
    <property type="match status" value="1"/>
</dbReference>
<dbReference type="Gene3D" id="1.20.1250.20">
    <property type="entry name" value="MFS general substrate transporter like domains"/>
    <property type="match status" value="1"/>
</dbReference>
<feature type="transmembrane region" description="Helical" evidence="1">
    <location>
        <begin position="6"/>
        <end position="23"/>
    </location>
</feature>
<evidence type="ECO:0000313" key="3">
    <source>
        <dbReference type="Proteomes" id="UP000655225"/>
    </source>
</evidence>
<keyword evidence="3" id="KW-1185">Reference proteome</keyword>
<evidence type="ECO:0000313" key="2">
    <source>
        <dbReference type="EMBL" id="KAF8392002.1"/>
    </source>
</evidence>
<protein>
    <submittedName>
        <fullName evidence="2">Uncharacterized protein</fullName>
    </submittedName>
</protein>
<evidence type="ECO:0000256" key="1">
    <source>
        <dbReference type="SAM" id="Phobius"/>
    </source>
</evidence>
<keyword evidence="1" id="KW-1133">Transmembrane helix</keyword>
<name>A0A834YUH3_TETSI</name>
<accession>A0A834YUH3</accession>
<keyword evidence="1" id="KW-0812">Transmembrane</keyword>
<feature type="transmembrane region" description="Helical" evidence="1">
    <location>
        <begin position="229"/>
        <end position="254"/>
    </location>
</feature>
<reference evidence="2 3" key="1">
    <citation type="submission" date="2020-04" db="EMBL/GenBank/DDBJ databases">
        <title>Plant Genome Project.</title>
        <authorList>
            <person name="Zhang R.-G."/>
        </authorList>
    </citation>
    <scope>NUCLEOTIDE SEQUENCE [LARGE SCALE GENOMIC DNA]</scope>
    <source>
        <strain evidence="2">YNK0</strain>
        <tissue evidence="2">Leaf</tissue>
    </source>
</reference>
<dbReference type="AlphaFoldDB" id="A0A834YUH3"/>
<keyword evidence="1" id="KW-0472">Membrane</keyword>
<feature type="transmembrane region" description="Helical" evidence="1">
    <location>
        <begin position="62"/>
        <end position="81"/>
    </location>
</feature>
<proteinExistence type="predicted"/>
<feature type="transmembrane region" description="Helical" evidence="1">
    <location>
        <begin position="35"/>
        <end position="56"/>
    </location>
</feature>